<evidence type="ECO:0000256" key="7">
    <source>
        <dbReference type="ARBA" id="ARBA00022777"/>
    </source>
</evidence>
<comment type="subcellular location">
    <subcellularLocation>
        <location evidence="1">Cytoplasm</location>
    </subcellularLocation>
</comment>
<dbReference type="GO" id="GO:0016020">
    <property type="term" value="C:membrane"/>
    <property type="evidence" value="ECO:0007669"/>
    <property type="project" value="InterPro"/>
</dbReference>
<dbReference type="Pfam" id="PF03610">
    <property type="entry name" value="EIIA-man"/>
    <property type="match status" value="1"/>
</dbReference>
<evidence type="ECO:0000259" key="8">
    <source>
        <dbReference type="PROSITE" id="PS51096"/>
    </source>
</evidence>
<sequence length="136" mass="14689">MADIIIAAHGTLAEGLKNAAGLIVGEPENLKCMSLCPGDNIEDFIQDMKDTVQTAEHDVLILTDLLGASPYNGAAYTISGCKDQRVVCVSGVNLSMVIEAVLKREEKAIEELAEDLAKTGREGIQKLSRNMERSER</sequence>
<evidence type="ECO:0000256" key="1">
    <source>
        <dbReference type="ARBA" id="ARBA00004496"/>
    </source>
</evidence>
<evidence type="ECO:0000313" key="9">
    <source>
        <dbReference type="EMBL" id="HIX67568.1"/>
    </source>
</evidence>
<accession>A0A9D1WUN6</accession>
<dbReference type="GO" id="GO:0009401">
    <property type="term" value="P:phosphoenolpyruvate-dependent sugar phosphotransferase system"/>
    <property type="evidence" value="ECO:0007669"/>
    <property type="project" value="UniProtKB-KW"/>
</dbReference>
<dbReference type="InterPro" id="IPR051471">
    <property type="entry name" value="Bacterial_PTS_sugar_comp"/>
</dbReference>
<dbReference type="InterPro" id="IPR036662">
    <property type="entry name" value="PTS_EIIA_man-typ_sf"/>
</dbReference>
<reference evidence="9" key="2">
    <citation type="submission" date="2021-04" db="EMBL/GenBank/DDBJ databases">
        <authorList>
            <person name="Gilroy R."/>
        </authorList>
    </citation>
    <scope>NUCLEOTIDE SEQUENCE</scope>
    <source>
        <strain evidence="9">CHK191-13928</strain>
    </source>
</reference>
<dbReference type="PANTHER" id="PTHR33799:SF1">
    <property type="entry name" value="PTS SYSTEM MANNOSE-SPECIFIC EIIAB COMPONENT-RELATED"/>
    <property type="match status" value="1"/>
</dbReference>
<dbReference type="SUPFAM" id="SSF53062">
    <property type="entry name" value="PTS system fructose IIA component-like"/>
    <property type="match status" value="1"/>
</dbReference>
<dbReference type="GO" id="GO:0005737">
    <property type="term" value="C:cytoplasm"/>
    <property type="evidence" value="ECO:0007669"/>
    <property type="project" value="UniProtKB-SubCell"/>
</dbReference>
<keyword evidence="7" id="KW-0418">Kinase</keyword>
<dbReference type="EMBL" id="DXEM01000015">
    <property type="protein sequence ID" value="HIX67568.1"/>
    <property type="molecule type" value="Genomic_DNA"/>
</dbReference>
<dbReference type="CDD" id="cd00006">
    <property type="entry name" value="PTS_IIA_man"/>
    <property type="match status" value="1"/>
</dbReference>
<dbReference type="PROSITE" id="PS51096">
    <property type="entry name" value="PTS_EIIA_TYPE_4"/>
    <property type="match status" value="1"/>
</dbReference>
<dbReference type="Gene3D" id="3.40.50.510">
    <property type="entry name" value="Phosphotransferase system, mannose-type IIA component"/>
    <property type="match status" value="1"/>
</dbReference>
<evidence type="ECO:0000256" key="6">
    <source>
        <dbReference type="ARBA" id="ARBA00022683"/>
    </source>
</evidence>
<keyword evidence="6" id="KW-0598">Phosphotransferase system</keyword>
<reference evidence="9" key="1">
    <citation type="journal article" date="2021" name="PeerJ">
        <title>Extensive microbial diversity within the chicken gut microbiome revealed by metagenomics and culture.</title>
        <authorList>
            <person name="Gilroy R."/>
            <person name="Ravi A."/>
            <person name="Getino M."/>
            <person name="Pursley I."/>
            <person name="Horton D.L."/>
            <person name="Alikhan N.F."/>
            <person name="Baker D."/>
            <person name="Gharbi K."/>
            <person name="Hall N."/>
            <person name="Watson M."/>
            <person name="Adriaenssens E.M."/>
            <person name="Foster-Nyarko E."/>
            <person name="Jarju S."/>
            <person name="Secka A."/>
            <person name="Antonio M."/>
            <person name="Oren A."/>
            <person name="Chaudhuri R.R."/>
            <person name="La Ragione R."/>
            <person name="Hildebrand F."/>
            <person name="Pallen M.J."/>
        </authorList>
    </citation>
    <scope>NUCLEOTIDE SEQUENCE</scope>
    <source>
        <strain evidence="9">CHK191-13928</strain>
    </source>
</reference>
<dbReference type="InterPro" id="IPR004701">
    <property type="entry name" value="PTS_EIIA_man-typ"/>
</dbReference>
<evidence type="ECO:0000256" key="3">
    <source>
        <dbReference type="ARBA" id="ARBA00022490"/>
    </source>
</evidence>
<dbReference type="InterPro" id="IPR033887">
    <property type="entry name" value="PTS_IIA_man"/>
</dbReference>
<name>A0A9D1WUN6_9FIRM</name>
<dbReference type="Proteomes" id="UP000886721">
    <property type="component" value="Unassembled WGS sequence"/>
</dbReference>
<organism evidence="9 10">
    <name type="scientific">Candidatus Anaerostipes excrementavium</name>
    <dbReference type="NCBI Taxonomy" id="2838463"/>
    <lineage>
        <taxon>Bacteria</taxon>
        <taxon>Bacillati</taxon>
        <taxon>Bacillota</taxon>
        <taxon>Clostridia</taxon>
        <taxon>Lachnospirales</taxon>
        <taxon>Lachnospiraceae</taxon>
        <taxon>Anaerostipes</taxon>
    </lineage>
</organism>
<proteinExistence type="predicted"/>
<keyword evidence="2" id="KW-0813">Transport</keyword>
<evidence type="ECO:0000256" key="5">
    <source>
        <dbReference type="ARBA" id="ARBA00022679"/>
    </source>
</evidence>
<evidence type="ECO:0000313" key="10">
    <source>
        <dbReference type="Proteomes" id="UP000886721"/>
    </source>
</evidence>
<dbReference type="PANTHER" id="PTHR33799">
    <property type="entry name" value="PTS PERMEASE-RELATED-RELATED"/>
    <property type="match status" value="1"/>
</dbReference>
<evidence type="ECO:0000256" key="2">
    <source>
        <dbReference type="ARBA" id="ARBA00022448"/>
    </source>
</evidence>
<gene>
    <name evidence="9" type="ORF">H9735_05500</name>
</gene>
<evidence type="ECO:0000256" key="4">
    <source>
        <dbReference type="ARBA" id="ARBA00022597"/>
    </source>
</evidence>
<feature type="domain" description="PTS EIIA type-4" evidence="8">
    <location>
        <begin position="1"/>
        <end position="124"/>
    </location>
</feature>
<dbReference type="AlphaFoldDB" id="A0A9D1WUN6"/>
<comment type="caution">
    <text evidence="9">The sequence shown here is derived from an EMBL/GenBank/DDBJ whole genome shotgun (WGS) entry which is preliminary data.</text>
</comment>
<protein>
    <submittedName>
        <fullName evidence="9">PTS sugar transporter subunit IIA</fullName>
    </submittedName>
</protein>
<keyword evidence="3" id="KW-0963">Cytoplasm</keyword>
<keyword evidence="5" id="KW-0808">Transferase</keyword>
<keyword evidence="4 9" id="KW-0762">Sugar transport</keyword>
<dbReference type="GO" id="GO:0016301">
    <property type="term" value="F:kinase activity"/>
    <property type="evidence" value="ECO:0007669"/>
    <property type="project" value="UniProtKB-KW"/>
</dbReference>